<keyword evidence="1" id="KW-0812">Transmembrane</keyword>
<organism evidence="2 3">
    <name type="scientific">Glossina austeni</name>
    <name type="common">Savannah tsetse fly</name>
    <dbReference type="NCBI Taxonomy" id="7395"/>
    <lineage>
        <taxon>Eukaryota</taxon>
        <taxon>Metazoa</taxon>
        <taxon>Ecdysozoa</taxon>
        <taxon>Arthropoda</taxon>
        <taxon>Hexapoda</taxon>
        <taxon>Insecta</taxon>
        <taxon>Pterygota</taxon>
        <taxon>Neoptera</taxon>
        <taxon>Endopterygota</taxon>
        <taxon>Diptera</taxon>
        <taxon>Brachycera</taxon>
        <taxon>Muscomorpha</taxon>
        <taxon>Hippoboscoidea</taxon>
        <taxon>Glossinidae</taxon>
        <taxon>Glossina</taxon>
    </lineage>
</organism>
<protein>
    <submittedName>
        <fullName evidence="2">Uncharacterized protein</fullName>
    </submittedName>
</protein>
<proteinExistence type="predicted"/>
<accession>A0A1A9VTG6</accession>
<dbReference type="Proteomes" id="UP000078200">
    <property type="component" value="Unassembled WGS sequence"/>
</dbReference>
<dbReference type="VEuPathDB" id="VectorBase:GAUT046943"/>
<sequence length="185" mass="20379">MVSANKTNESLCLRAAVWGVSSLEDTLLLFKLSQSLSNSIILVAQTVSVTTLIGVFQVVIVGLSLSPQFLPVGQDLPSVVVREYSCIISPCSFKQPGEQCAELDMQEHYHHQQVHVLEPEIFSLVLILELCSKIYVAAGDDDGDGDGDENRYVLGDIVLGMSVRNEESSFVSFDSHFRKLENFII</sequence>
<feature type="transmembrane region" description="Helical" evidence="1">
    <location>
        <begin position="40"/>
        <end position="65"/>
    </location>
</feature>
<keyword evidence="3" id="KW-1185">Reference proteome</keyword>
<keyword evidence="1" id="KW-0472">Membrane</keyword>
<keyword evidence="1" id="KW-1133">Transmembrane helix</keyword>
<evidence type="ECO:0000313" key="3">
    <source>
        <dbReference type="Proteomes" id="UP000078200"/>
    </source>
</evidence>
<evidence type="ECO:0000313" key="2">
    <source>
        <dbReference type="EnsemblMetazoa" id="GAUT046943-PA"/>
    </source>
</evidence>
<evidence type="ECO:0000256" key="1">
    <source>
        <dbReference type="SAM" id="Phobius"/>
    </source>
</evidence>
<name>A0A1A9VTG6_GLOAU</name>
<reference evidence="2" key="1">
    <citation type="submission" date="2020-05" db="UniProtKB">
        <authorList>
            <consortium name="EnsemblMetazoa"/>
        </authorList>
    </citation>
    <scope>IDENTIFICATION</scope>
    <source>
        <strain evidence="2">TTRI</strain>
    </source>
</reference>
<dbReference type="EnsemblMetazoa" id="GAUT046943-RA">
    <property type="protein sequence ID" value="GAUT046943-PA"/>
    <property type="gene ID" value="GAUT046943"/>
</dbReference>
<dbReference type="AlphaFoldDB" id="A0A1A9VTG6"/>